<dbReference type="PANTHER" id="PTHR44329:SF214">
    <property type="entry name" value="PROTEIN KINASE DOMAIN-CONTAINING PROTEIN"/>
    <property type="match status" value="1"/>
</dbReference>
<comment type="similarity">
    <text evidence="2">Belongs to the protein kinase superfamily. STE Ser/Thr protein kinase family. MAP kinase kinase kinase subfamily.</text>
</comment>
<dbReference type="GO" id="GO:0004709">
    <property type="term" value="F:MAP kinase kinase kinase activity"/>
    <property type="evidence" value="ECO:0007669"/>
    <property type="project" value="UniProtKB-EC"/>
</dbReference>
<reference evidence="11" key="1">
    <citation type="submission" date="2021-01" db="EMBL/GenBank/DDBJ databases">
        <authorList>
            <person name="Kaushik A."/>
        </authorList>
    </citation>
    <scope>NUCLEOTIDE SEQUENCE</scope>
    <source>
        <strain evidence="11">AG4-RS23</strain>
    </source>
</reference>
<feature type="region of interest" description="Disordered" evidence="8">
    <location>
        <begin position="700"/>
        <end position="736"/>
    </location>
</feature>
<evidence type="ECO:0000256" key="7">
    <source>
        <dbReference type="PROSITE-ProRule" id="PRU00192"/>
    </source>
</evidence>
<evidence type="ECO:0000256" key="4">
    <source>
        <dbReference type="ARBA" id="ARBA00022443"/>
    </source>
</evidence>
<comment type="cofactor">
    <cofactor evidence="1">
        <name>Mg(2+)</name>
        <dbReference type="ChEBI" id="CHEBI:18420"/>
    </cofactor>
</comment>
<feature type="domain" description="Protein kinase" evidence="10">
    <location>
        <begin position="429"/>
        <end position="693"/>
    </location>
</feature>
<dbReference type="Gene3D" id="2.30.30.40">
    <property type="entry name" value="SH3 Domains"/>
    <property type="match status" value="1"/>
</dbReference>
<dbReference type="PROSITE" id="PS50011">
    <property type="entry name" value="PROTEIN_KINASE_DOM"/>
    <property type="match status" value="2"/>
</dbReference>
<dbReference type="InterPro" id="IPR051681">
    <property type="entry name" value="Ser/Thr_Kinases-Pseudokinases"/>
</dbReference>
<dbReference type="PRINTS" id="PR00452">
    <property type="entry name" value="SH3DOMAIN"/>
</dbReference>
<evidence type="ECO:0000256" key="3">
    <source>
        <dbReference type="ARBA" id="ARBA00012406"/>
    </source>
</evidence>
<dbReference type="InterPro" id="IPR000719">
    <property type="entry name" value="Prot_kinase_dom"/>
</dbReference>
<dbReference type="SMART" id="SM00326">
    <property type="entry name" value="SH3"/>
    <property type="match status" value="1"/>
</dbReference>
<evidence type="ECO:0000313" key="11">
    <source>
        <dbReference type="EMBL" id="CAE6507494.1"/>
    </source>
</evidence>
<dbReference type="PROSITE" id="PS50002">
    <property type="entry name" value="SH3"/>
    <property type="match status" value="1"/>
</dbReference>
<name>A0A8H3HGQ0_9AGAM</name>
<evidence type="ECO:0000256" key="2">
    <source>
        <dbReference type="ARBA" id="ARBA00006529"/>
    </source>
</evidence>
<organism evidence="11 12">
    <name type="scientific">Rhizoctonia solani</name>
    <dbReference type="NCBI Taxonomy" id="456999"/>
    <lineage>
        <taxon>Eukaryota</taxon>
        <taxon>Fungi</taxon>
        <taxon>Dikarya</taxon>
        <taxon>Basidiomycota</taxon>
        <taxon>Agaricomycotina</taxon>
        <taxon>Agaricomycetes</taxon>
        <taxon>Cantharellales</taxon>
        <taxon>Ceratobasidiaceae</taxon>
        <taxon>Rhizoctonia</taxon>
    </lineage>
</organism>
<dbReference type="Proteomes" id="UP000663861">
    <property type="component" value="Unassembled WGS sequence"/>
</dbReference>
<dbReference type="GO" id="GO:0005524">
    <property type="term" value="F:ATP binding"/>
    <property type="evidence" value="ECO:0007669"/>
    <property type="project" value="InterPro"/>
</dbReference>
<dbReference type="PANTHER" id="PTHR44329">
    <property type="entry name" value="SERINE/THREONINE-PROTEIN KINASE TNNI3K-RELATED"/>
    <property type="match status" value="1"/>
</dbReference>
<dbReference type="Pfam" id="PF00018">
    <property type="entry name" value="SH3_1"/>
    <property type="match status" value="1"/>
</dbReference>
<comment type="catalytic activity">
    <reaction evidence="5">
        <text>L-threonyl-[protein] + ATP = O-phospho-L-threonyl-[protein] + ADP + H(+)</text>
        <dbReference type="Rhea" id="RHEA:46608"/>
        <dbReference type="Rhea" id="RHEA-COMP:11060"/>
        <dbReference type="Rhea" id="RHEA-COMP:11605"/>
        <dbReference type="ChEBI" id="CHEBI:15378"/>
        <dbReference type="ChEBI" id="CHEBI:30013"/>
        <dbReference type="ChEBI" id="CHEBI:30616"/>
        <dbReference type="ChEBI" id="CHEBI:61977"/>
        <dbReference type="ChEBI" id="CHEBI:456216"/>
        <dbReference type="EC" id="2.7.11.25"/>
    </reaction>
</comment>
<keyword evidence="4 7" id="KW-0728">SH3 domain</keyword>
<comment type="caution">
    <text evidence="11">The sequence shown here is derived from an EMBL/GenBank/DDBJ whole genome shotgun (WGS) entry which is preliminary data.</text>
</comment>
<evidence type="ECO:0000256" key="6">
    <source>
        <dbReference type="ARBA" id="ARBA00048329"/>
    </source>
</evidence>
<evidence type="ECO:0000313" key="12">
    <source>
        <dbReference type="Proteomes" id="UP000663861"/>
    </source>
</evidence>
<evidence type="ECO:0000259" key="9">
    <source>
        <dbReference type="PROSITE" id="PS50002"/>
    </source>
</evidence>
<dbReference type="InterPro" id="IPR036028">
    <property type="entry name" value="SH3-like_dom_sf"/>
</dbReference>
<feature type="domain" description="Protein kinase" evidence="10">
    <location>
        <begin position="51"/>
        <end position="311"/>
    </location>
</feature>
<feature type="region of interest" description="Disordered" evidence="8">
    <location>
        <begin position="792"/>
        <end position="828"/>
    </location>
</feature>
<feature type="compositionally biased region" description="Basic and acidic residues" evidence="8">
    <location>
        <begin position="806"/>
        <end position="823"/>
    </location>
</feature>
<feature type="domain" description="SH3" evidence="9">
    <location>
        <begin position="317"/>
        <end position="377"/>
    </location>
</feature>
<dbReference type="EC" id="2.7.11.25" evidence="3"/>
<accession>A0A8H3HGQ0</accession>
<dbReference type="InterPro" id="IPR001245">
    <property type="entry name" value="Ser-Thr/Tyr_kinase_cat_dom"/>
</dbReference>
<dbReference type="SUPFAM" id="SSF56112">
    <property type="entry name" value="Protein kinase-like (PK-like)"/>
    <property type="match status" value="2"/>
</dbReference>
<dbReference type="InterPro" id="IPR008271">
    <property type="entry name" value="Ser/Thr_kinase_AS"/>
</dbReference>
<protein>
    <recommendedName>
        <fullName evidence="3">mitogen-activated protein kinase kinase kinase</fullName>
        <ecNumber evidence="3">2.7.11.25</ecNumber>
    </recommendedName>
</protein>
<dbReference type="AlphaFoldDB" id="A0A8H3HGQ0"/>
<sequence>MDQDQSTSTSALETTNYHDASIGRKMAAREVVSHLVAHGCRDLSGELELSSFDEYPTSHGGLSDIYAGRLLNGTRIAVKALRVSTTSMKHDPTHLKHAARELHTWGRCTHPNVLHLMGLSIFRGRIGMVSLWMKYGSLPSYLESVPGVDRFDMCVQICEALSYLHRIGIVHGDLKGANVLVSEGGVPVLTDFGNSLLADRTLRFTQTTSSPSFTVRWSAPEIIEESTSHTEASDIYALGMETLTGKVPYHGKNESNVIRLVTVTKQHPERLKFVLNNDRGAENLWDLLVRCWSYEPALRPSAVEMTNNPKDRIKLDDEMEQVIALLDYNATEPGELSFKKGETLTVLDRKYEHWWLCKSANSMFGVVPCNHVKPSNHSRTRFVSIESAKRPVIRRQSTPISRNMAAREVVSQLVAHGCQDLTGRLAISSFSEYPAFHGGFSDIYQGLLLNGTRVAVKALRVSVESISQDLKHLKHAARELHTWSRCRHPNVIPLLGLAIFRDRIGMVSPWMAYGNLPRYLASEPGVNRLNMCIQICEGLSYLHEIQIIHCDLKGANVLVSDEGVPILTDFGNSSLTDRTLGFTETTSSPSFTVRWSAAEIIEEKTSHTEASDVYALGMTIYETMTGQVPYQGKSESNVILLVTVKKELPDRPEVMPNEVGISDELWELLVVCCSFEPVARPSAAEVVEVMREISVNQERAKVRRREPTEHQERKRVHGPEVQGGGEVAPPNKGSQMIKEEMPSETNAMVEDNLVNAMAVVVENEEEKKLPVQAELQAQVEIRVIEEQLARERGHAGEVRRRRKKQRAEETGRREAGGHREREKQKARRVPVLVTLAHSPTRNLSALDAWNSYEESWSALSTASSNPTIGFYDIPWPLFRVPLDPESITTQAVGEFILFPYHSRDKSRKERLRNAMLRWQPDKFEEQLMPRIEEADRSKVRKAVAAITHSLTELSITSAVSSVGSESLTMCEPTPGNVYN</sequence>
<dbReference type="SMART" id="SM00220">
    <property type="entry name" value="S_TKc"/>
    <property type="match status" value="2"/>
</dbReference>
<evidence type="ECO:0000259" key="10">
    <source>
        <dbReference type="PROSITE" id="PS50011"/>
    </source>
</evidence>
<gene>
    <name evidence="11" type="ORF">RDB_LOCUS132051</name>
</gene>
<evidence type="ECO:0000256" key="8">
    <source>
        <dbReference type="SAM" id="MobiDB-lite"/>
    </source>
</evidence>
<dbReference type="InterPro" id="IPR011009">
    <property type="entry name" value="Kinase-like_dom_sf"/>
</dbReference>
<dbReference type="PRINTS" id="PR00109">
    <property type="entry name" value="TYRKINASE"/>
</dbReference>
<evidence type="ECO:0000256" key="1">
    <source>
        <dbReference type="ARBA" id="ARBA00001946"/>
    </source>
</evidence>
<dbReference type="OrthoDB" id="9986677at2759"/>
<dbReference type="PROSITE" id="PS00108">
    <property type="entry name" value="PROTEIN_KINASE_ST"/>
    <property type="match status" value="2"/>
</dbReference>
<dbReference type="EMBL" id="CAJMWY010003796">
    <property type="protein sequence ID" value="CAE6507494.1"/>
    <property type="molecule type" value="Genomic_DNA"/>
</dbReference>
<dbReference type="Pfam" id="PF07714">
    <property type="entry name" value="PK_Tyr_Ser-Thr"/>
    <property type="match status" value="2"/>
</dbReference>
<dbReference type="InterPro" id="IPR001452">
    <property type="entry name" value="SH3_domain"/>
</dbReference>
<dbReference type="Gene3D" id="1.10.510.10">
    <property type="entry name" value="Transferase(Phosphotransferase) domain 1"/>
    <property type="match status" value="2"/>
</dbReference>
<comment type="catalytic activity">
    <reaction evidence="6">
        <text>L-seryl-[protein] + ATP = O-phospho-L-seryl-[protein] + ADP + H(+)</text>
        <dbReference type="Rhea" id="RHEA:17989"/>
        <dbReference type="Rhea" id="RHEA-COMP:9863"/>
        <dbReference type="Rhea" id="RHEA-COMP:11604"/>
        <dbReference type="ChEBI" id="CHEBI:15378"/>
        <dbReference type="ChEBI" id="CHEBI:29999"/>
        <dbReference type="ChEBI" id="CHEBI:30616"/>
        <dbReference type="ChEBI" id="CHEBI:83421"/>
        <dbReference type="ChEBI" id="CHEBI:456216"/>
        <dbReference type="EC" id="2.7.11.25"/>
    </reaction>
</comment>
<evidence type="ECO:0000256" key="5">
    <source>
        <dbReference type="ARBA" id="ARBA00047559"/>
    </source>
</evidence>
<dbReference type="SUPFAM" id="SSF50044">
    <property type="entry name" value="SH3-domain"/>
    <property type="match status" value="1"/>
</dbReference>
<proteinExistence type="inferred from homology"/>